<dbReference type="PANTHER" id="PTHR42760:SF124">
    <property type="entry name" value="SHORT-CHAIN DEHYDROGENASE_REDUCTASE"/>
    <property type="match status" value="1"/>
</dbReference>
<dbReference type="STRING" id="1280837.A0A316VAG0"/>
<dbReference type="PROSITE" id="PS00061">
    <property type="entry name" value="ADH_SHORT"/>
    <property type="match status" value="1"/>
</dbReference>
<evidence type="ECO:0000256" key="2">
    <source>
        <dbReference type="ARBA" id="ARBA00022857"/>
    </source>
</evidence>
<dbReference type="InParanoid" id="A0A316VAG0"/>
<dbReference type="RefSeq" id="XP_025354911.1">
    <property type="nucleotide sequence ID" value="XM_025498541.1"/>
</dbReference>
<evidence type="ECO:0000256" key="4">
    <source>
        <dbReference type="SAM" id="MobiDB-lite"/>
    </source>
</evidence>
<protein>
    <submittedName>
        <fullName evidence="5">NAD(P)-binding protein</fullName>
    </submittedName>
</protein>
<sequence length="324" mass="34791">MAFARFAKALPPSLSLAGQTAIVTGASSGIGRQSALHLARAGASILCSDLRPTPNDIHLHQGTTTARQEPTHELINRLGGKATFQEADVRNESDWESSIEQAVKLSDEGRLDILLNNAGLTVFSPEGIVGESMEIFQKVFDINVKGSFLGMKYAIKQMQKQEPKPFPADCEEELDDISRSDIDAEPARVAYSPPESGTGGDPTIIPKPSRGSRGSIIQIGSIHGMIGGPNEPAYCSAKGATINMVRQVAYEYAPERINVNCICPGYCSTAMTANVSPELNAIRPTYWPHRGSPRDIAKAVLYFARDAPWSTGTIMAVDGGTTCR</sequence>
<comment type="similarity">
    <text evidence="1 3">Belongs to the short-chain dehydrogenases/reductases (SDR) family.</text>
</comment>
<dbReference type="PRINTS" id="PR00081">
    <property type="entry name" value="GDHRDH"/>
</dbReference>
<dbReference type="CDD" id="cd05233">
    <property type="entry name" value="SDR_c"/>
    <property type="match status" value="1"/>
</dbReference>
<dbReference type="Gene3D" id="3.40.50.720">
    <property type="entry name" value="NAD(P)-binding Rossmann-like Domain"/>
    <property type="match status" value="1"/>
</dbReference>
<dbReference type="GO" id="GO:0016616">
    <property type="term" value="F:oxidoreductase activity, acting on the CH-OH group of donors, NAD or NADP as acceptor"/>
    <property type="evidence" value="ECO:0007669"/>
    <property type="project" value="TreeGrafter"/>
</dbReference>
<dbReference type="OrthoDB" id="1888931at2759"/>
<dbReference type="PRINTS" id="PR00080">
    <property type="entry name" value="SDRFAMILY"/>
</dbReference>
<dbReference type="InterPro" id="IPR020904">
    <property type="entry name" value="Sc_DH/Rdtase_CS"/>
</dbReference>
<evidence type="ECO:0000313" key="6">
    <source>
        <dbReference type="Proteomes" id="UP000245771"/>
    </source>
</evidence>
<accession>A0A316VAG0</accession>
<keyword evidence="6" id="KW-1185">Reference proteome</keyword>
<organism evidence="5 6">
    <name type="scientific">Meira miltonrushii</name>
    <dbReference type="NCBI Taxonomy" id="1280837"/>
    <lineage>
        <taxon>Eukaryota</taxon>
        <taxon>Fungi</taxon>
        <taxon>Dikarya</taxon>
        <taxon>Basidiomycota</taxon>
        <taxon>Ustilaginomycotina</taxon>
        <taxon>Exobasidiomycetes</taxon>
        <taxon>Exobasidiales</taxon>
        <taxon>Brachybasidiaceae</taxon>
        <taxon>Meira</taxon>
    </lineage>
</organism>
<keyword evidence="2" id="KW-0521">NADP</keyword>
<dbReference type="InterPro" id="IPR002347">
    <property type="entry name" value="SDR_fam"/>
</dbReference>
<dbReference type="SUPFAM" id="SSF51735">
    <property type="entry name" value="NAD(P)-binding Rossmann-fold domains"/>
    <property type="match status" value="1"/>
</dbReference>
<dbReference type="Proteomes" id="UP000245771">
    <property type="component" value="Unassembled WGS sequence"/>
</dbReference>
<reference evidence="5 6" key="1">
    <citation type="journal article" date="2018" name="Mol. Biol. Evol.">
        <title>Broad Genomic Sampling Reveals a Smut Pathogenic Ancestry of the Fungal Clade Ustilaginomycotina.</title>
        <authorList>
            <person name="Kijpornyongpan T."/>
            <person name="Mondo S.J."/>
            <person name="Barry K."/>
            <person name="Sandor L."/>
            <person name="Lee J."/>
            <person name="Lipzen A."/>
            <person name="Pangilinan J."/>
            <person name="LaButti K."/>
            <person name="Hainaut M."/>
            <person name="Henrissat B."/>
            <person name="Grigoriev I.V."/>
            <person name="Spatafora J.W."/>
            <person name="Aime M.C."/>
        </authorList>
    </citation>
    <scope>NUCLEOTIDE SEQUENCE [LARGE SCALE GENOMIC DNA]</scope>
    <source>
        <strain evidence="5 6">MCA 3882</strain>
    </source>
</reference>
<feature type="region of interest" description="Disordered" evidence="4">
    <location>
        <begin position="181"/>
        <end position="210"/>
    </location>
</feature>
<dbReference type="PANTHER" id="PTHR42760">
    <property type="entry name" value="SHORT-CHAIN DEHYDROGENASES/REDUCTASES FAMILY MEMBER"/>
    <property type="match status" value="1"/>
</dbReference>
<gene>
    <name evidence="5" type="ORF">FA14DRAFT_160137</name>
</gene>
<dbReference type="EMBL" id="KZ819603">
    <property type="protein sequence ID" value="PWN34609.1"/>
    <property type="molecule type" value="Genomic_DNA"/>
</dbReference>
<evidence type="ECO:0000256" key="3">
    <source>
        <dbReference type="RuleBase" id="RU000363"/>
    </source>
</evidence>
<dbReference type="Pfam" id="PF00106">
    <property type="entry name" value="adh_short"/>
    <property type="match status" value="1"/>
</dbReference>
<dbReference type="InterPro" id="IPR036291">
    <property type="entry name" value="NAD(P)-bd_dom_sf"/>
</dbReference>
<dbReference type="GeneID" id="37020322"/>
<evidence type="ECO:0000313" key="5">
    <source>
        <dbReference type="EMBL" id="PWN34609.1"/>
    </source>
</evidence>
<evidence type="ECO:0000256" key="1">
    <source>
        <dbReference type="ARBA" id="ARBA00006484"/>
    </source>
</evidence>
<proteinExistence type="inferred from homology"/>
<dbReference type="AlphaFoldDB" id="A0A316VAG0"/>
<name>A0A316VAG0_9BASI</name>
<dbReference type="Pfam" id="PF13561">
    <property type="entry name" value="adh_short_C2"/>
    <property type="match status" value="1"/>
</dbReference>